<keyword evidence="2" id="KW-1185">Reference proteome</keyword>
<accession>A0AAV2GQV5</accession>
<evidence type="ECO:0000313" key="1">
    <source>
        <dbReference type="EMBL" id="CAL1412028.1"/>
    </source>
</evidence>
<reference evidence="1 2" key="1">
    <citation type="submission" date="2024-04" db="EMBL/GenBank/DDBJ databases">
        <authorList>
            <person name="Fracassetti M."/>
        </authorList>
    </citation>
    <scope>NUCLEOTIDE SEQUENCE [LARGE SCALE GENOMIC DNA]</scope>
</reference>
<dbReference type="AlphaFoldDB" id="A0AAV2GQV5"/>
<dbReference type="EMBL" id="OZ034822">
    <property type="protein sequence ID" value="CAL1412028.1"/>
    <property type="molecule type" value="Genomic_DNA"/>
</dbReference>
<proteinExistence type="predicted"/>
<dbReference type="Proteomes" id="UP001497516">
    <property type="component" value="Chromosome 9"/>
</dbReference>
<organism evidence="1 2">
    <name type="scientific">Linum trigynum</name>
    <dbReference type="NCBI Taxonomy" id="586398"/>
    <lineage>
        <taxon>Eukaryota</taxon>
        <taxon>Viridiplantae</taxon>
        <taxon>Streptophyta</taxon>
        <taxon>Embryophyta</taxon>
        <taxon>Tracheophyta</taxon>
        <taxon>Spermatophyta</taxon>
        <taxon>Magnoliopsida</taxon>
        <taxon>eudicotyledons</taxon>
        <taxon>Gunneridae</taxon>
        <taxon>Pentapetalae</taxon>
        <taxon>rosids</taxon>
        <taxon>fabids</taxon>
        <taxon>Malpighiales</taxon>
        <taxon>Linaceae</taxon>
        <taxon>Linum</taxon>
    </lineage>
</organism>
<gene>
    <name evidence="1" type="ORF">LTRI10_LOCUS51347</name>
</gene>
<evidence type="ECO:0000313" key="2">
    <source>
        <dbReference type="Proteomes" id="UP001497516"/>
    </source>
</evidence>
<sequence>MSIDKDEQVEPLNGAMVVKARQEEVNQNLAQQSKRIRKRLNIKVPLCELEKFVVKVEVMASKPSAERTLRPLEGRSSISTKSSFLNRDGAPKILSSYRIRQDHQHVGCGKLPNYQREVPGRIGLADGEVIFQTEIGDQGLHFSMERGEGNELVLADDGGISREGVELSMLRDTAAIQV</sequence>
<protein>
    <submittedName>
        <fullName evidence="1">Uncharacterized protein</fullName>
    </submittedName>
</protein>
<name>A0AAV2GQV5_9ROSI</name>